<dbReference type="SUPFAM" id="SSF53474">
    <property type="entry name" value="alpha/beta-Hydrolases"/>
    <property type="match status" value="1"/>
</dbReference>
<keyword evidence="2" id="KW-0378">Hydrolase</keyword>
<organism evidence="2 3">
    <name type="scientific">Erythrobacter mangrovi</name>
    <dbReference type="NCBI Taxonomy" id="2739433"/>
    <lineage>
        <taxon>Bacteria</taxon>
        <taxon>Pseudomonadati</taxon>
        <taxon>Pseudomonadota</taxon>
        <taxon>Alphaproteobacteria</taxon>
        <taxon>Sphingomonadales</taxon>
        <taxon>Erythrobacteraceae</taxon>
        <taxon>Erythrobacter/Porphyrobacter group</taxon>
        <taxon>Erythrobacter</taxon>
    </lineage>
</organism>
<dbReference type="InterPro" id="IPR029058">
    <property type="entry name" value="AB_hydrolase_fold"/>
</dbReference>
<gene>
    <name evidence="2" type="ORF">HQR01_10155</name>
</gene>
<dbReference type="Pfam" id="PF12146">
    <property type="entry name" value="Hydrolase_4"/>
    <property type="match status" value="1"/>
</dbReference>
<dbReference type="Proteomes" id="UP000504693">
    <property type="component" value="Chromosome"/>
</dbReference>
<dbReference type="RefSeq" id="WP_173214765.1">
    <property type="nucleotide sequence ID" value="NZ_CP053921.1"/>
</dbReference>
<dbReference type="KEGG" id="emv:HQR01_10155"/>
<sequence>MKRLPLSFECQGKRCGATLDSAPGKTGLLLVSGGNEIRAGAFNGQARLAAEIAAAGFPVFRFDRRGIGDSAGENRGFRKSRKDIAAALNAFRAMAPQVERVVAYGNCDAASALMLTEGAGCDALVLSNPWTIEDETDDTRPPSAIRSRYADKLKNPREVLRLVTGGVNLSKLARGLARALGPKAAPTTLAQEMAAGIGGFDGPVRILLATADRTAQLFEESWDSADSRIARCPGADHAYSSAEARVWLKDRLLEALRDQRMK</sequence>
<accession>A0A7D4AU60</accession>
<dbReference type="InterPro" id="IPR017531">
    <property type="entry name" value="Hydrolase-1_PEP"/>
</dbReference>
<reference evidence="2 3" key="1">
    <citation type="submission" date="2020-05" db="EMBL/GenBank/DDBJ databases">
        <title>Erythrobacter mangrovi sp. nov., isolated from rhizosphere soil of mangrove plant (Kandelia candel).</title>
        <authorList>
            <person name="Ye Y.H."/>
        </authorList>
    </citation>
    <scope>NUCLEOTIDE SEQUENCE [LARGE SCALE GENOMIC DNA]</scope>
    <source>
        <strain evidence="2 3">EB310</strain>
    </source>
</reference>
<dbReference type="Gene3D" id="3.40.50.1820">
    <property type="entry name" value="alpha/beta hydrolase"/>
    <property type="match status" value="1"/>
</dbReference>
<protein>
    <submittedName>
        <fullName evidence="2">Hydrolase 1, exosortase A system-associated</fullName>
    </submittedName>
</protein>
<evidence type="ECO:0000313" key="3">
    <source>
        <dbReference type="Proteomes" id="UP000504693"/>
    </source>
</evidence>
<evidence type="ECO:0000313" key="2">
    <source>
        <dbReference type="EMBL" id="QKG71697.1"/>
    </source>
</evidence>
<dbReference type="AlphaFoldDB" id="A0A7D4AU60"/>
<evidence type="ECO:0000259" key="1">
    <source>
        <dbReference type="Pfam" id="PF12146"/>
    </source>
</evidence>
<dbReference type="EMBL" id="CP053921">
    <property type="protein sequence ID" value="QKG71697.1"/>
    <property type="molecule type" value="Genomic_DNA"/>
</dbReference>
<name>A0A7D4AU60_9SPHN</name>
<keyword evidence="3" id="KW-1185">Reference proteome</keyword>
<proteinExistence type="predicted"/>
<feature type="domain" description="Serine aminopeptidase S33" evidence="1">
    <location>
        <begin position="46"/>
        <end position="139"/>
    </location>
</feature>
<dbReference type="NCBIfam" id="TIGR03100">
    <property type="entry name" value="hydr1_PEP"/>
    <property type="match status" value="1"/>
</dbReference>
<dbReference type="InterPro" id="IPR022742">
    <property type="entry name" value="Hydrolase_4"/>
</dbReference>
<dbReference type="GO" id="GO:0016787">
    <property type="term" value="F:hydrolase activity"/>
    <property type="evidence" value="ECO:0007669"/>
    <property type="project" value="UniProtKB-KW"/>
</dbReference>